<sequence length="187" mass="21919">MTTLLVIIFKISLIILGADFLTGIFHFWMDVYGRASMPFIGKHVVEVNLIHHRNPRKMVSNSYFSLTWTSWLTGVIILTLSVVFWGFYWEFAASLVYGSNANLIHKWTHQTDKENGKIVSFLQKTGIIQSKKHHGWHHKAPFDTNYCILTDWLNPILHKLKFWEFIVWIFKRVGIRPVSGTQIRNFL</sequence>
<organism evidence="8 9">
    <name type="scientific">Emticicia aquatica</name>
    <dbReference type="NCBI Taxonomy" id="1681835"/>
    <lineage>
        <taxon>Bacteria</taxon>
        <taxon>Pseudomonadati</taxon>
        <taxon>Bacteroidota</taxon>
        <taxon>Cytophagia</taxon>
        <taxon>Cytophagales</taxon>
        <taxon>Leadbetterellaceae</taxon>
        <taxon>Emticicia</taxon>
    </lineage>
</organism>
<evidence type="ECO:0000256" key="5">
    <source>
        <dbReference type="ARBA" id="ARBA00023136"/>
    </source>
</evidence>
<dbReference type="PANTHER" id="PTHR48231">
    <property type="entry name" value="TMEM189_B_DMAIN DOMAIN-CONTAINING PROTEIN"/>
    <property type="match status" value="1"/>
</dbReference>
<gene>
    <name evidence="8" type="ORF">EMA8858_02325</name>
</gene>
<evidence type="ECO:0000256" key="3">
    <source>
        <dbReference type="ARBA" id="ARBA00022692"/>
    </source>
</evidence>
<evidence type="ECO:0000256" key="4">
    <source>
        <dbReference type="ARBA" id="ARBA00022989"/>
    </source>
</evidence>
<proteinExistence type="inferred from homology"/>
<dbReference type="InterPro" id="IPR019547">
    <property type="entry name" value="Lipid_desat"/>
</dbReference>
<dbReference type="Proteomes" id="UP000837932">
    <property type="component" value="Unassembled WGS sequence"/>
</dbReference>
<evidence type="ECO:0000259" key="7">
    <source>
        <dbReference type="Pfam" id="PF10520"/>
    </source>
</evidence>
<dbReference type="Pfam" id="PF10520">
    <property type="entry name" value="Lipid_desat"/>
    <property type="match status" value="1"/>
</dbReference>
<name>A0ABM9ARP9_9BACT</name>
<accession>A0ABM9ARP9</accession>
<feature type="transmembrane region" description="Helical" evidence="6">
    <location>
        <begin position="7"/>
        <end position="29"/>
    </location>
</feature>
<comment type="similarity">
    <text evidence="2">Belongs to the fatty acid desaturase CarF family.</text>
</comment>
<evidence type="ECO:0000313" key="9">
    <source>
        <dbReference type="Proteomes" id="UP000837932"/>
    </source>
</evidence>
<evidence type="ECO:0000256" key="6">
    <source>
        <dbReference type="SAM" id="Phobius"/>
    </source>
</evidence>
<evidence type="ECO:0000256" key="1">
    <source>
        <dbReference type="ARBA" id="ARBA00004141"/>
    </source>
</evidence>
<keyword evidence="5 6" id="KW-0472">Membrane</keyword>
<dbReference type="PANTHER" id="PTHR48231:SF1">
    <property type="entry name" value="OS08G0187900 PROTEIN"/>
    <property type="match status" value="1"/>
</dbReference>
<feature type="transmembrane region" description="Helical" evidence="6">
    <location>
        <begin position="68"/>
        <end position="89"/>
    </location>
</feature>
<dbReference type="EMBL" id="CAKLPY010000002">
    <property type="protein sequence ID" value="CAH0996195.1"/>
    <property type="molecule type" value="Genomic_DNA"/>
</dbReference>
<keyword evidence="9" id="KW-1185">Reference proteome</keyword>
<evidence type="ECO:0000256" key="2">
    <source>
        <dbReference type="ARBA" id="ARBA00007620"/>
    </source>
</evidence>
<dbReference type="RefSeq" id="WP_238806761.1">
    <property type="nucleotide sequence ID" value="NZ_CAKLPY010000002.1"/>
</dbReference>
<comment type="subcellular location">
    <subcellularLocation>
        <location evidence="1">Membrane</location>
        <topology evidence="1">Multi-pass membrane protein</topology>
    </subcellularLocation>
</comment>
<reference evidence="8" key="1">
    <citation type="submission" date="2021-12" db="EMBL/GenBank/DDBJ databases">
        <authorList>
            <person name="Rodrigo-Torres L."/>
            <person name="Arahal R. D."/>
            <person name="Lucena T."/>
        </authorList>
    </citation>
    <scope>NUCLEOTIDE SEQUENCE</scope>
    <source>
        <strain evidence="8">CECT 8858</strain>
    </source>
</reference>
<feature type="domain" description="Lipid desaturase" evidence="7">
    <location>
        <begin position="16"/>
        <end position="177"/>
    </location>
</feature>
<keyword evidence="3 6" id="KW-0812">Transmembrane</keyword>
<keyword evidence="4 6" id="KW-1133">Transmembrane helix</keyword>
<comment type="caution">
    <text evidence="8">The sequence shown here is derived from an EMBL/GenBank/DDBJ whole genome shotgun (WGS) entry which is preliminary data.</text>
</comment>
<protein>
    <recommendedName>
        <fullName evidence="7">Lipid desaturase domain-containing protein</fullName>
    </recommendedName>
</protein>
<evidence type="ECO:0000313" key="8">
    <source>
        <dbReference type="EMBL" id="CAH0996195.1"/>
    </source>
</evidence>